<feature type="transmembrane region" description="Helical" evidence="2">
    <location>
        <begin position="63"/>
        <end position="86"/>
    </location>
</feature>
<proteinExistence type="predicted"/>
<dbReference type="EMBL" id="SOHM01000039">
    <property type="protein sequence ID" value="TFD84991.1"/>
    <property type="molecule type" value="Genomic_DNA"/>
</dbReference>
<evidence type="ECO:0000256" key="2">
    <source>
        <dbReference type="SAM" id="Phobius"/>
    </source>
</evidence>
<name>A0A4R9BJV9_9MICO</name>
<feature type="region of interest" description="Disordered" evidence="1">
    <location>
        <begin position="1"/>
        <end position="56"/>
    </location>
</feature>
<keyword evidence="2" id="KW-1133">Transmembrane helix</keyword>
<keyword evidence="4" id="KW-1185">Reference proteome</keyword>
<sequence>MAATPDPATTEQPKGVVASSAPTPTSTPGPSGQTNSPTPNTDPLSETSLTSNTDTSRAATSTAAAWIIVFVSAALIAALVALYVLVLRPPRVAPQRGK</sequence>
<feature type="compositionally biased region" description="Low complexity" evidence="1">
    <location>
        <begin position="18"/>
        <end position="39"/>
    </location>
</feature>
<dbReference type="RefSeq" id="WP_134642304.1">
    <property type="nucleotide sequence ID" value="NZ_SOHM01000039.1"/>
</dbReference>
<keyword evidence="2" id="KW-0472">Membrane</keyword>
<evidence type="ECO:0000313" key="4">
    <source>
        <dbReference type="Proteomes" id="UP000298468"/>
    </source>
</evidence>
<dbReference type="Proteomes" id="UP000298468">
    <property type="component" value="Unassembled WGS sequence"/>
</dbReference>
<reference evidence="3 4" key="1">
    <citation type="submission" date="2019-03" db="EMBL/GenBank/DDBJ databases">
        <title>Genomics of glacier-inhabiting Cryobacterium strains.</title>
        <authorList>
            <person name="Liu Q."/>
            <person name="Xin Y.-H."/>
        </authorList>
    </citation>
    <scope>NUCLEOTIDE SEQUENCE [LARGE SCALE GENOMIC DNA]</scope>
    <source>
        <strain evidence="3 4">Sr59</strain>
    </source>
</reference>
<gene>
    <name evidence="3" type="ORF">E3T61_18395</name>
</gene>
<accession>A0A4R9BJV9</accession>
<dbReference type="AlphaFoldDB" id="A0A4R9BJV9"/>
<keyword evidence="2" id="KW-0812">Transmembrane</keyword>
<evidence type="ECO:0000313" key="3">
    <source>
        <dbReference type="EMBL" id="TFD84991.1"/>
    </source>
</evidence>
<evidence type="ECO:0000256" key="1">
    <source>
        <dbReference type="SAM" id="MobiDB-lite"/>
    </source>
</evidence>
<protein>
    <submittedName>
        <fullName evidence="3">Uncharacterized protein</fullName>
    </submittedName>
</protein>
<organism evidence="3 4">
    <name type="scientific">Cryobacterium lactosi</name>
    <dbReference type="NCBI Taxonomy" id="1259202"/>
    <lineage>
        <taxon>Bacteria</taxon>
        <taxon>Bacillati</taxon>
        <taxon>Actinomycetota</taxon>
        <taxon>Actinomycetes</taxon>
        <taxon>Micrococcales</taxon>
        <taxon>Microbacteriaceae</taxon>
        <taxon>Cryobacterium</taxon>
    </lineage>
</organism>
<comment type="caution">
    <text evidence="3">The sequence shown here is derived from an EMBL/GenBank/DDBJ whole genome shotgun (WGS) entry which is preliminary data.</text>
</comment>